<gene>
    <name evidence="1" type="ORF">ROH8110_02973</name>
</gene>
<proteinExistence type="predicted"/>
<reference evidence="1 2" key="1">
    <citation type="submission" date="2017-03" db="EMBL/GenBank/DDBJ databases">
        <authorList>
            <person name="Afonso C.L."/>
            <person name="Miller P.J."/>
            <person name="Scott M.A."/>
            <person name="Spackman E."/>
            <person name="Goraichik I."/>
            <person name="Dimitrov K.M."/>
            <person name="Suarez D.L."/>
            <person name="Swayne D.E."/>
        </authorList>
    </citation>
    <scope>NUCLEOTIDE SEQUENCE [LARGE SCALE GENOMIC DNA]</scope>
    <source>
        <strain evidence="1 2">CECT 8110</strain>
    </source>
</reference>
<dbReference type="InterPro" id="IPR021466">
    <property type="entry name" value="Put_rhamnosyl_transferase"/>
</dbReference>
<name>A0A1X6ZLJ4_9RHOB</name>
<dbReference type="Proteomes" id="UP000193207">
    <property type="component" value="Unassembled WGS sequence"/>
</dbReference>
<dbReference type="AlphaFoldDB" id="A0A1X6ZLJ4"/>
<evidence type="ECO:0000313" key="2">
    <source>
        <dbReference type="Proteomes" id="UP000193207"/>
    </source>
</evidence>
<dbReference type="Pfam" id="PF11316">
    <property type="entry name" value="Rhamno_transf"/>
    <property type="match status" value="1"/>
</dbReference>
<dbReference type="OrthoDB" id="9771846at2"/>
<evidence type="ECO:0008006" key="3">
    <source>
        <dbReference type="Google" id="ProtNLM"/>
    </source>
</evidence>
<organism evidence="1 2">
    <name type="scientific">Roseovarius halotolerans</name>
    <dbReference type="NCBI Taxonomy" id="505353"/>
    <lineage>
        <taxon>Bacteria</taxon>
        <taxon>Pseudomonadati</taxon>
        <taxon>Pseudomonadota</taxon>
        <taxon>Alphaproteobacteria</taxon>
        <taxon>Rhodobacterales</taxon>
        <taxon>Roseobacteraceae</taxon>
        <taxon>Roseovarius</taxon>
    </lineage>
</organism>
<dbReference type="RefSeq" id="WP_085818538.1">
    <property type="nucleotide sequence ID" value="NZ_FWFU01000004.1"/>
</dbReference>
<dbReference type="EMBL" id="FWFU01000004">
    <property type="protein sequence ID" value="SLN54934.1"/>
    <property type="molecule type" value="Genomic_DNA"/>
</dbReference>
<protein>
    <recommendedName>
        <fullName evidence="3">Rhamnosyl transferase</fullName>
    </recommendedName>
</protein>
<evidence type="ECO:0000313" key="1">
    <source>
        <dbReference type="EMBL" id="SLN54934.1"/>
    </source>
</evidence>
<keyword evidence="2" id="KW-1185">Reference proteome</keyword>
<accession>A0A1X6ZLJ4</accession>
<sequence length="272" mass="30794">MRVVGICRFSYPAEGGFKRMHDSIAEREAYLYDPDRMALRFRHFETLTLPSMAAQRDPRFTFIVLVGESLPAVWRDRLEALTAAIPQIRIVASAPMKHRLAMQLAIKAELGEDETESIQFRLDDDDAVGVNFVGTLRRTARRSARMREGWRNMAFEYRSGYTVELSREGIRARAVQAPFWACGLAVLFRPGDPKTVMNYPHHKLHEQMPTLVDPTMPMFLRAVHGDNDSNPSSGPLMPLDDKQRAAFKARFNVDEAQVKSVFSNPVAPLGTT</sequence>